<feature type="domain" description="Glycosyltransferase subfamily 4-like N-terminal" evidence="2">
    <location>
        <begin position="27"/>
        <end position="238"/>
    </location>
</feature>
<organism evidence="3 4">
    <name type="scientific">Marinoscillum furvescens DSM 4134</name>
    <dbReference type="NCBI Taxonomy" id="1122208"/>
    <lineage>
        <taxon>Bacteria</taxon>
        <taxon>Pseudomonadati</taxon>
        <taxon>Bacteroidota</taxon>
        <taxon>Cytophagia</taxon>
        <taxon>Cytophagales</taxon>
        <taxon>Reichenbachiellaceae</taxon>
        <taxon>Marinoscillum</taxon>
    </lineage>
</organism>
<dbReference type="Proteomes" id="UP000256779">
    <property type="component" value="Unassembled WGS sequence"/>
</dbReference>
<gene>
    <name evidence="3" type="ORF">C7460_11491</name>
</gene>
<accession>A0A3D9L0T2</accession>
<dbReference type="RefSeq" id="WP_115868915.1">
    <property type="nucleotide sequence ID" value="NZ_QREG01000014.1"/>
</dbReference>
<protein>
    <submittedName>
        <fullName evidence="3">Glycosyltransferase involved in cell wall biosynthesis</fullName>
    </submittedName>
</protein>
<sequence>MSKKRVLIITYYWPPSAGVGVQRWMHFALNLVKEGYEPIVFTPSNPQFDLTDQGLCDKVASIETITAPIWEPFNFFHNVTGGRNKQNVKQGLVLEKSKKSLLDSMIIWGRGNLFLPDPRVFWVNSSVKKLQKIIIQRDVDTIITTGPPHSVHLIGLKLKKLHSFVRWFADFRDPWSDWDVLDKLKVGRLARSYHQKMERKVLQNADQVITVSNRLASELALKAVTKKPIEVIANGISDHRTNINHQTSNTSNKFVVGYFGMLNELRDPSSFWDVLESLCKSHPDFHDALEIRIGGIVSQSIRERLEQNDILKSKVRFLGYLTHEEVFKEYANCSLLLLLLNKSSNAKWILPMKFFEYLTVAKPILALGPLDSDLAEIMEGKSIGRILEFDQQSEMRSFLLSIFSNTHQLNQEDYIGLLKAFSRSQQTKELTRLLDKK</sequence>
<dbReference type="CDD" id="cd03794">
    <property type="entry name" value="GT4_WbuB-like"/>
    <property type="match status" value="1"/>
</dbReference>
<dbReference type="GO" id="GO:0016757">
    <property type="term" value="F:glycosyltransferase activity"/>
    <property type="evidence" value="ECO:0007669"/>
    <property type="project" value="UniProtKB-ARBA"/>
</dbReference>
<comment type="caution">
    <text evidence="3">The sequence shown here is derived from an EMBL/GenBank/DDBJ whole genome shotgun (WGS) entry which is preliminary data.</text>
</comment>
<keyword evidence="4" id="KW-1185">Reference proteome</keyword>
<evidence type="ECO:0000313" key="3">
    <source>
        <dbReference type="EMBL" id="RED96633.1"/>
    </source>
</evidence>
<dbReference type="InterPro" id="IPR028098">
    <property type="entry name" value="Glyco_trans_4-like_N"/>
</dbReference>
<dbReference type="OrthoDB" id="9794575at2"/>
<evidence type="ECO:0000313" key="4">
    <source>
        <dbReference type="Proteomes" id="UP000256779"/>
    </source>
</evidence>
<dbReference type="PANTHER" id="PTHR46401">
    <property type="entry name" value="GLYCOSYLTRANSFERASE WBBK-RELATED"/>
    <property type="match status" value="1"/>
</dbReference>
<name>A0A3D9L0T2_MARFU</name>
<dbReference type="GO" id="GO:0009103">
    <property type="term" value="P:lipopolysaccharide biosynthetic process"/>
    <property type="evidence" value="ECO:0007669"/>
    <property type="project" value="TreeGrafter"/>
</dbReference>
<dbReference type="Pfam" id="PF13439">
    <property type="entry name" value="Glyco_transf_4"/>
    <property type="match status" value="1"/>
</dbReference>
<dbReference type="EMBL" id="QREG01000014">
    <property type="protein sequence ID" value="RED96633.1"/>
    <property type="molecule type" value="Genomic_DNA"/>
</dbReference>
<dbReference type="PANTHER" id="PTHR46401:SF2">
    <property type="entry name" value="GLYCOSYLTRANSFERASE WBBK-RELATED"/>
    <property type="match status" value="1"/>
</dbReference>
<keyword evidence="1 3" id="KW-0808">Transferase</keyword>
<evidence type="ECO:0000259" key="2">
    <source>
        <dbReference type="Pfam" id="PF13439"/>
    </source>
</evidence>
<dbReference type="AlphaFoldDB" id="A0A3D9L0T2"/>
<dbReference type="Gene3D" id="3.40.50.2000">
    <property type="entry name" value="Glycogen Phosphorylase B"/>
    <property type="match status" value="2"/>
</dbReference>
<evidence type="ECO:0000256" key="1">
    <source>
        <dbReference type="ARBA" id="ARBA00022679"/>
    </source>
</evidence>
<reference evidence="3 4" key="1">
    <citation type="submission" date="2018-07" db="EMBL/GenBank/DDBJ databases">
        <title>Genomic Encyclopedia of Type Strains, Phase IV (KMG-IV): sequencing the most valuable type-strain genomes for metagenomic binning, comparative biology and taxonomic classification.</title>
        <authorList>
            <person name="Goeker M."/>
        </authorList>
    </citation>
    <scope>NUCLEOTIDE SEQUENCE [LARGE SCALE GENOMIC DNA]</scope>
    <source>
        <strain evidence="3 4">DSM 4134</strain>
    </source>
</reference>
<dbReference type="SUPFAM" id="SSF53756">
    <property type="entry name" value="UDP-Glycosyltransferase/glycogen phosphorylase"/>
    <property type="match status" value="1"/>
</dbReference>
<proteinExistence type="predicted"/>